<organism evidence="1">
    <name type="scientific">Oikopleura dioica</name>
    <name type="common">Tunicate</name>
    <dbReference type="NCBI Taxonomy" id="34765"/>
    <lineage>
        <taxon>Eukaryota</taxon>
        <taxon>Metazoa</taxon>
        <taxon>Chordata</taxon>
        <taxon>Tunicata</taxon>
        <taxon>Appendicularia</taxon>
        <taxon>Copelata</taxon>
        <taxon>Oikopleuridae</taxon>
        <taxon>Oikopleura</taxon>
    </lineage>
</organism>
<evidence type="ECO:0000313" key="1">
    <source>
        <dbReference type="EMBL" id="CBY42256.1"/>
    </source>
</evidence>
<feature type="non-terminal residue" evidence="1">
    <location>
        <position position="1"/>
    </location>
</feature>
<dbReference type="EMBL" id="FN656988">
    <property type="protein sequence ID" value="CBY42256.1"/>
    <property type="molecule type" value="Genomic_DNA"/>
</dbReference>
<proteinExistence type="predicted"/>
<reference evidence="1" key="1">
    <citation type="journal article" date="2010" name="Science">
        <title>Plasticity of animal genome architecture unmasked by rapid evolution of a pelagic tunicate.</title>
        <authorList>
            <person name="Denoeud F."/>
            <person name="Henriet S."/>
            <person name="Mungpakdee S."/>
            <person name="Aury J.M."/>
            <person name="Da Silva C."/>
            <person name="Brinkmann H."/>
            <person name="Mikhaleva J."/>
            <person name="Olsen L.C."/>
            <person name="Jubin C."/>
            <person name="Canestro C."/>
            <person name="Bouquet J.M."/>
            <person name="Danks G."/>
            <person name="Poulain J."/>
            <person name="Campsteijn C."/>
            <person name="Adamski M."/>
            <person name="Cross I."/>
            <person name="Yadetie F."/>
            <person name="Muffato M."/>
            <person name="Louis A."/>
            <person name="Butcher S."/>
            <person name="Tsagkogeorga G."/>
            <person name="Konrad A."/>
            <person name="Singh S."/>
            <person name="Jensen M.F."/>
            <person name="Cong E.H."/>
            <person name="Eikeseth-Otteraa H."/>
            <person name="Noel B."/>
            <person name="Anthouard V."/>
            <person name="Porcel B.M."/>
            <person name="Kachouri-Lafond R."/>
            <person name="Nishino A."/>
            <person name="Ugolini M."/>
            <person name="Chourrout P."/>
            <person name="Nishida H."/>
            <person name="Aasland R."/>
            <person name="Huzurbazar S."/>
            <person name="Westhof E."/>
            <person name="Delsuc F."/>
            <person name="Lehrach H."/>
            <person name="Reinhardt R."/>
            <person name="Weissenbach J."/>
            <person name="Roy S.W."/>
            <person name="Artiguenave F."/>
            <person name="Postlethwait J.H."/>
            <person name="Manak J.R."/>
            <person name="Thompson E.M."/>
            <person name="Jaillon O."/>
            <person name="Du Pasquier L."/>
            <person name="Boudinot P."/>
            <person name="Liberles D.A."/>
            <person name="Volff J.N."/>
            <person name="Philippe H."/>
            <person name="Lenhard B."/>
            <person name="Roest Crollius H."/>
            <person name="Wincker P."/>
            <person name="Chourrout D."/>
        </authorList>
    </citation>
    <scope>NUCLEOTIDE SEQUENCE [LARGE SCALE GENOMIC DNA]</scope>
</reference>
<name>E4Z3H8_OIKDI</name>
<dbReference type="Proteomes" id="UP000011014">
    <property type="component" value="Unassembled WGS sequence"/>
</dbReference>
<accession>E4Z3H8</accession>
<dbReference type="AlphaFoldDB" id="E4Z3H8"/>
<sequence>VLTLDEVREMSSFDFIEFTTNIDFISSTSFSES</sequence>
<gene>
    <name evidence="1" type="ORF">GSOID_T00025932001</name>
</gene>
<protein>
    <submittedName>
        <fullName evidence="1">Uncharacterized protein</fullName>
    </submittedName>
</protein>